<evidence type="ECO:0000313" key="3">
    <source>
        <dbReference type="EMBL" id="RJT10696.1"/>
    </source>
</evidence>
<organism evidence="3 4">
    <name type="scientific">Rahnella inusitata</name>
    <dbReference type="NCBI Taxonomy" id="58169"/>
    <lineage>
        <taxon>Bacteria</taxon>
        <taxon>Pseudomonadati</taxon>
        <taxon>Pseudomonadota</taxon>
        <taxon>Gammaproteobacteria</taxon>
        <taxon>Enterobacterales</taxon>
        <taxon>Yersiniaceae</taxon>
        <taxon>Rahnella</taxon>
    </lineage>
</organism>
<dbReference type="Gene3D" id="1.10.287.110">
    <property type="entry name" value="DnaJ domain"/>
    <property type="match status" value="1"/>
</dbReference>
<dbReference type="InterPro" id="IPR036869">
    <property type="entry name" value="J_dom_sf"/>
</dbReference>
<dbReference type="RefSeq" id="WP_112167928.1">
    <property type="nucleotide sequence ID" value="NZ_JYDE01000021.1"/>
</dbReference>
<dbReference type="EMBL" id="RAHG01000010">
    <property type="protein sequence ID" value="RJT10696.1"/>
    <property type="molecule type" value="Genomic_DNA"/>
</dbReference>
<reference evidence="3 4" key="1">
    <citation type="submission" date="2018-09" db="EMBL/GenBank/DDBJ databases">
        <authorList>
            <person name="Le Fleche-Mateos A."/>
        </authorList>
    </citation>
    <scope>NUCLEOTIDE SEQUENCE [LARGE SCALE GENOMIC DNA]</scope>
    <source>
        <strain evidence="3 4">DSM 30078</strain>
    </source>
</reference>
<gene>
    <name evidence="3" type="ORF">D5396_17985</name>
</gene>
<feature type="domain" description="J" evidence="2">
    <location>
        <begin position="5"/>
        <end position="56"/>
    </location>
</feature>
<dbReference type="InterPro" id="IPR001623">
    <property type="entry name" value="DnaJ_domain"/>
</dbReference>
<comment type="caution">
    <text evidence="3">The sequence shown here is derived from an EMBL/GenBank/DDBJ whole genome shotgun (WGS) entry which is preliminary data.</text>
</comment>
<dbReference type="SUPFAM" id="SSF46565">
    <property type="entry name" value="Chaperone J-domain"/>
    <property type="match status" value="1"/>
</dbReference>
<keyword evidence="1" id="KW-0143">Chaperone</keyword>
<keyword evidence="4" id="KW-1185">Reference proteome</keyword>
<dbReference type="Pfam" id="PF00226">
    <property type="entry name" value="DnaJ"/>
    <property type="match status" value="1"/>
</dbReference>
<proteinExistence type="predicted"/>
<dbReference type="CDD" id="cd06257">
    <property type="entry name" value="DnaJ"/>
    <property type="match status" value="1"/>
</dbReference>
<accession>A0ABX9NVU0</accession>
<dbReference type="SMART" id="SM00271">
    <property type="entry name" value="DnaJ"/>
    <property type="match status" value="1"/>
</dbReference>
<evidence type="ECO:0000256" key="1">
    <source>
        <dbReference type="ARBA" id="ARBA00023186"/>
    </source>
</evidence>
<dbReference type="PROSITE" id="PS50076">
    <property type="entry name" value="DNAJ_2"/>
    <property type="match status" value="1"/>
</dbReference>
<evidence type="ECO:0000313" key="4">
    <source>
        <dbReference type="Proteomes" id="UP000284119"/>
    </source>
</evidence>
<evidence type="ECO:0000259" key="2">
    <source>
        <dbReference type="PROSITE" id="PS50076"/>
    </source>
</evidence>
<sequence>MNSQPCWEILGIEPTQDQQLIRQAYRDLLPTYHPENDPEGFKRLREAYEQARKGVDEPAILMPFEPPAPPPEAPAADPTGLIDAFSALIHSPAERYLPVSWLRFISQLDDHPVTTVDKLRWPLLEAVLQVNFVSADCLMLLANRLQWRMRLPELETEMAQRADDLLNFAEGGDIFDLSTLASLTLAAQDETLGYFHQVRHFYWEQPTGWLRYLLEEPRVMFWPSCPRLMNQMARWFNLAALSNAQLRDYCLQQLELNPDDTEWLYLSASHSSMMGDDESALPLWLRLHENHQHAEAEQWLLGWCARHYADYLPLLIQALDRPDIPPVETGVGEDEYAYRPQAQSPQTLVRWAAATLVEVSPLAADFISWKSGRYRPQIMFPHLMQEDGTDDLLHLYWQASMLTMGNEALLQAILDQPLPAMPLQATLLRGLQRQAAQRLAWLQGSPVLAQFSTWLYAADETPLPEIFADSDSAAWEQSIAWLWHWRPLPPHSLSKLAQHPAYGESVLPAHTSWLCYLIENADIDLPEDGQTSPHDALRQVMLLETMLDLKIDNIALLSSLKDFPLDEQHPFWSMYEVFTRIDPAQGDEVGQLKSHLILDNSLHFNCWTRLPVSIEEYIARRDESSSSSAHYFYRYQPEWQERLGQSPFPYQALYHAVFLSHYNARCAEDNLAELEALTATSPEEVAFKQQLLARQLPVFPTDEKLASGAICASAVAQGIHQSDSNPEYLLDDKLSTAARNCADDPAMDIALRLAAATLLQVNTTRQNEFSQYPQRRSYFWQFWRINSRVGRMGLVLQIVLGSELAIMLVNAILAEGQLANTALSALLVVMNLYSAVVRRGRDLGLASADKLKEIKIPPLKLLGMYLFKRGMSEPNRYGPPPGWRRKK</sequence>
<dbReference type="Proteomes" id="UP000284119">
    <property type="component" value="Unassembled WGS sequence"/>
</dbReference>
<protein>
    <recommendedName>
        <fullName evidence="2">J domain-containing protein</fullName>
    </recommendedName>
</protein>
<name>A0ABX9NVU0_9GAMM</name>